<proteinExistence type="predicted"/>
<accession>X0UFQ1</accession>
<feature type="non-terminal residue" evidence="1">
    <location>
        <position position="1"/>
    </location>
</feature>
<sequence length="73" mass="7917">EAEPTQTNIIIPTVDGLGAPTTITVPEKRGFDHLWIYMRQWGSGIGPGKVVDVPDTVYVDQLGPDSDLNTILP</sequence>
<dbReference type="EMBL" id="BARS01028091">
    <property type="protein sequence ID" value="GAG04410.1"/>
    <property type="molecule type" value="Genomic_DNA"/>
</dbReference>
<comment type="caution">
    <text evidence="1">The sequence shown here is derived from an EMBL/GenBank/DDBJ whole genome shotgun (WGS) entry which is preliminary data.</text>
</comment>
<gene>
    <name evidence="1" type="ORF">S01H1_44062</name>
</gene>
<name>X0UFQ1_9ZZZZ</name>
<organism evidence="1">
    <name type="scientific">marine sediment metagenome</name>
    <dbReference type="NCBI Taxonomy" id="412755"/>
    <lineage>
        <taxon>unclassified sequences</taxon>
        <taxon>metagenomes</taxon>
        <taxon>ecological metagenomes</taxon>
    </lineage>
</organism>
<protein>
    <submittedName>
        <fullName evidence="1">Uncharacterized protein</fullName>
    </submittedName>
</protein>
<reference evidence="1" key="1">
    <citation type="journal article" date="2014" name="Front. Microbiol.">
        <title>High frequency of phylogenetically diverse reductive dehalogenase-homologous genes in deep subseafloor sedimentary metagenomes.</title>
        <authorList>
            <person name="Kawai M."/>
            <person name="Futagami T."/>
            <person name="Toyoda A."/>
            <person name="Takaki Y."/>
            <person name="Nishi S."/>
            <person name="Hori S."/>
            <person name="Arai W."/>
            <person name="Tsubouchi T."/>
            <person name="Morono Y."/>
            <person name="Uchiyama I."/>
            <person name="Ito T."/>
            <person name="Fujiyama A."/>
            <person name="Inagaki F."/>
            <person name="Takami H."/>
        </authorList>
    </citation>
    <scope>NUCLEOTIDE SEQUENCE</scope>
    <source>
        <strain evidence="1">Expedition CK06-06</strain>
    </source>
</reference>
<evidence type="ECO:0000313" key="1">
    <source>
        <dbReference type="EMBL" id="GAG04410.1"/>
    </source>
</evidence>
<dbReference type="AlphaFoldDB" id="X0UFQ1"/>